<feature type="transmembrane region" description="Helical" evidence="2">
    <location>
        <begin position="992"/>
        <end position="1015"/>
    </location>
</feature>
<dbReference type="PANTHER" id="PTHR32063:SF18">
    <property type="entry name" value="CATION EFFLUX SYSTEM PROTEIN"/>
    <property type="match status" value="1"/>
</dbReference>
<dbReference type="Proteomes" id="UP001627408">
    <property type="component" value="Unassembled WGS sequence"/>
</dbReference>
<dbReference type="Gene3D" id="3.30.2090.10">
    <property type="entry name" value="Multidrug efflux transporter AcrB TolC docking domain, DN and DC subdomains"/>
    <property type="match status" value="2"/>
</dbReference>
<evidence type="ECO:0000256" key="1">
    <source>
        <dbReference type="SAM" id="MobiDB-lite"/>
    </source>
</evidence>
<feature type="transmembrane region" description="Helical" evidence="2">
    <location>
        <begin position="962"/>
        <end position="986"/>
    </location>
</feature>
<protein>
    <submittedName>
        <fullName evidence="3">Efflux RND transporter permease subunit</fullName>
    </submittedName>
</protein>
<dbReference type="EMBL" id="JBHDIY010000002">
    <property type="protein sequence ID" value="MFL4470391.1"/>
    <property type="molecule type" value="Genomic_DNA"/>
</dbReference>
<keyword evidence="2" id="KW-0472">Membrane</keyword>
<evidence type="ECO:0000313" key="3">
    <source>
        <dbReference type="EMBL" id="MFL4470391.1"/>
    </source>
</evidence>
<dbReference type="Gene3D" id="1.20.1640.10">
    <property type="entry name" value="Multidrug efflux transporter AcrB transmembrane domain"/>
    <property type="match status" value="2"/>
</dbReference>
<comment type="caution">
    <text evidence="3">The sequence shown here is derived from an EMBL/GenBank/DDBJ whole genome shotgun (WGS) entry which is preliminary data.</text>
</comment>
<feature type="transmembrane region" description="Helical" evidence="2">
    <location>
        <begin position="889"/>
        <end position="911"/>
    </location>
</feature>
<keyword evidence="4" id="KW-1185">Reference proteome</keyword>
<dbReference type="RefSeq" id="WP_407592248.1">
    <property type="nucleotide sequence ID" value="NZ_JBHDIY010000002.1"/>
</dbReference>
<dbReference type="Gene3D" id="3.30.70.1440">
    <property type="entry name" value="Multidrug efflux transporter AcrB pore domain"/>
    <property type="match status" value="1"/>
</dbReference>
<reference evidence="3 4" key="1">
    <citation type="submission" date="2024-08" db="EMBL/GenBank/DDBJ databases">
        <title>Tateyamaria sp. nov., isolated from marine algae.</title>
        <authorList>
            <person name="Choi B.J."/>
            <person name="Kim J.M."/>
            <person name="Lee J.K."/>
            <person name="Choi D.G."/>
            <person name="Bayburt H."/>
            <person name="Baek J.H."/>
            <person name="Han D.M."/>
            <person name="Jeon C.O."/>
        </authorList>
    </citation>
    <scope>NUCLEOTIDE SEQUENCE [LARGE SCALE GENOMIC DNA]</scope>
    <source>
        <strain evidence="3 4">KMU-156</strain>
    </source>
</reference>
<feature type="transmembrane region" description="Helical" evidence="2">
    <location>
        <begin position="390"/>
        <end position="410"/>
    </location>
</feature>
<feature type="transmembrane region" description="Helical" evidence="2">
    <location>
        <begin position="917"/>
        <end position="941"/>
    </location>
</feature>
<dbReference type="SUPFAM" id="SSF82866">
    <property type="entry name" value="Multidrug efflux transporter AcrB transmembrane domain"/>
    <property type="match status" value="2"/>
</dbReference>
<dbReference type="PRINTS" id="PR00702">
    <property type="entry name" value="ACRIFLAVINRP"/>
</dbReference>
<feature type="region of interest" description="Disordered" evidence="1">
    <location>
        <begin position="1024"/>
        <end position="1047"/>
    </location>
</feature>
<dbReference type="InterPro" id="IPR001036">
    <property type="entry name" value="Acrflvin-R"/>
</dbReference>
<name>A0ABW8UTF7_9RHOB</name>
<dbReference type="InterPro" id="IPR027463">
    <property type="entry name" value="AcrB_DN_DC_subdom"/>
</dbReference>
<sequence>METLTFRQPRIVALALLVIIAAGLASLLAIGRQEDPTITNLFGTVTTIVPGADPARVEALVTQPIEDALREVSEVDVIESTSATGISIVAVELGVTVPKERIEQVWAEIRDDLSALSPTLPADAFEPEFDTDRSSAYAAIAALSAEPGVPATILGRYARDLAQDLRNIPGTELVEVFGAPEDEVLITLDPTATAALGLTASDISRAIASGDAKGPAGRVRPSGSDLLISVAGEVKTLDRLGDIVIRRSDTGAVTYLSQVAEITRGPRLPQSELAIYNGKPAVLVAAKLESGLQVDVWSGFVRDEIGAYQAEVPVGISLDLTFDQSRYTADRLSEVGTNMAIGVSLVVGVLLLTLGLRSALIVALILPVVTLATLFTMNLIGLAIHQMSVTGLIVALGLLVDAGIVMTDEVGQRLEKGVSRLKAAGQSVKRLFAPLLASTVTTALSFTPLILLPGPAGDFVGSIAIAVVIMLTWSFIVAITLTPAIAGHLLPANDTRGGIKGGALARGFAATLRWSVNNPVRSIALALVLPVMGFASMPTLTAQFFPGVDRDQFTIEVDLAPGTGIDETQVVVDRLNQKLKSDKRITQVMWVVGRSAPAFYYNIVGARDNAPGHAHALLTTQSPQATEDVLRDLQRNLAPLAPEADILVRGLVQGPPVNAPVELRFVGNDLEALRALGNEARRIISDVDSVLVSRSTIGSGAPKAVITVDEAQAQLLGLDLAQISGQLQAGLEGITGGSMVEGDEELPIRVRLGDATRGSVQAIRDLPILRPDAAQLAAQGRWPALPLSAISDVSIEPAASTITRRNGERANTVQAFILRDVLPEEALVEVQAALDTAGFALPQGVRLELGGDSDARADTLSDLLASLGLIVTLSIAAIALTFNSFRLTAVVLVVSGLSAGLSILALAIFQYPFGINAIIGVIGSIGVSINAAIIILSGLAADERAASGDRGAMVDVVMGSSRHIVSTTITTFGGFLPLILAGGGFWPPFAMSVAGGVLLSTVVSFYFTPPVFALIHRRRKPQQLSRMADDERDPPFVLHPPYAQAAE</sequence>
<organism evidence="3 4">
    <name type="scientific">Tateyamaria armeniaca</name>
    <dbReference type="NCBI Taxonomy" id="2518930"/>
    <lineage>
        <taxon>Bacteria</taxon>
        <taxon>Pseudomonadati</taxon>
        <taxon>Pseudomonadota</taxon>
        <taxon>Alphaproteobacteria</taxon>
        <taxon>Rhodobacterales</taxon>
        <taxon>Roseobacteraceae</taxon>
        <taxon>Tateyamaria</taxon>
    </lineage>
</organism>
<evidence type="ECO:0000313" key="4">
    <source>
        <dbReference type="Proteomes" id="UP001627408"/>
    </source>
</evidence>
<dbReference type="SUPFAM" id="SSF82714">
    <property type="entry name" value="Multidrug efflux transporter AcrB TolC docking domain, DN and DC subdomains"/>
    <property type="match status" value="2"/>
</dbReference>
<dbReference type="PANTHER" id="PTHR32063">
    <property type="match status" value="1"/>
</dbReference>
<dbReference type="Gene3D" id="3.30.70.1430">
    <property type="entry name" value="Multidrug efflux transporter AcrB pore domain"/>
    <property type="match status" value="2"/>
</dbReference>
<feature type="transmembrane region" description="Helical" evidence="2">
    <location>
        <begin position="463"/>
        <end position="490"/>
    </location>
</feature>
<dbReference type="Pfam" id="PF00873">
    <property type="entry name" value="ACR_tran"/>
    <property type="match status" value="1"/>
</dbReference>
<feature type="transmembrane region" description="Helical" evidence="2">
    <location>
        <begin position="863"/>
        <end position="882"/>
    </location>
</feature>
<accession>A0ABW8UTF7</accession>
<proteinExistence type="predicted"/>
<feature type="transmembrane region" description="Helical" evidence="2">
    <location>
        <begin position="12"/>
        <end position="31"/>
    </location>
</feature>
<dbReference type="SUPFAM" id="SSF82693">
    <property type="entry name" value="Multidrug efflux transporter AcrB pore domain, PN1, PN2, PC1 and PC2 subdomains"/>
    <property type="match status" value="2"/>
</dbReference>
<feature type="transmembrane region" description="Helical" evidence="2">
    <location>
        <begin position="523"/>
        <end position="545"/>
    </location>
</feature>
<keyword evidence="2" id="KW-1133">Transmembrane helix</keyword>
<feature type="transmembrane region" description="Helical" evidence="2">
    <location>
        <begin position="335"/>
        <end position="354"/>
    </location>
</feature>
<dbReference type="Gene3D" id="3.30.70.1320">
    <property type="entry name" value="Multidrug efflux transporter AcrB pore domain like"/>
    <property type="match status" value="1"/>
</dbReference>
<feature type="transmembrane region" description="Helical" evidence="2">
    <location>
        <begin position="431"/>
        <end position="451"/>
    </location>
</feature>
<gene>
    <name evidence="3" type="ORF">ACERZ8_11080</name>
</gene>
<keyword evidence="2" id="KW-0812">Transmembrane</keyword>
<feature type="transmembrane region" description="Helical" evidence="2">
    <location>
        <begin position="361"/>
        <end position="384"/>
    </location>
</feature>
<evidence type="ECO:0000256" key="2">
    <source>
        <dbReference type="SAM" id="Phobius"/>
    </source>
</evidence>